<sequence>MYLCKLTAIAALSLCATQAVAATYTFNVQVVESIDTPENGFVLPAVGTIGTISFLLDATALDADGDPTTGVGLPTPLNPAYAGASAAIGGLTASLDSSSTTIFGFDQRARFSNGDFSSISVSLPAGDCVSLGCTFAGNFSVYGPPGSGTPASFADVDAFLNNPLSTVMFSFNGTATGQYASFRAESVSLAPIPLPASGILLIGALTGAAMLRKKRRIT</sequence>
<accession>A0A926G652</accession>
<gene>
    <name evidence="3" type="ORF">H4P12_07315</name>
</gene>
<evidence type="ECO:0000313" key="3">
    <source>
        <dbReference type="EMBL" id="MBC9246523.1"/>
    </source>
</evidence>
<feature type="chain" id="PRO_5037462764" description="Secreted protein" evidence="2">
    <location>
        <begin position="22"/>
        <end position="218"/>
    </location>
</feature>
<feature type="signal peptide" evidence="2">
    <location>
        <begin position="1"/>
        <end position="21"/>
    </location>
</feature>
<protein>
    <recommendedName>
        <fullName evidence="5">Secreted protein</fullName>
    </recommendedName>
</protein>
<dbReference type="EMBL" id="JACOQL010000002">
    <property type="protein sequence ID" value="MBC9246523.1"/>
    <property type="molecule type" value="Genomic_DNA"/>
</dbReference>
<evidence type="ECO:0000313" key="4">
    <source>
        <dbReference type="Proteomes" id="UP000608594"/>
    </source>
</evidence>
<dbReference type="AlphaFoldDB" id="A0A926G652"/>
<dbReference type="Proteomes" id="UP000608594">
    <property type="component" value="Unassembled WGS sequence"/>
</dbReference>
<proteinExistence type="predicted"/>
<organism evidence="3 4">
    <name type="scientific">Paracoccus amoyensis</name>
    <dbReference type="NCBI Taxonomy" id="2760093"/>
    <lineage>
        <taxon>Bacteria</taxon>
        <taxon>Pseudomonadati</taxon>
        <taxon>Pseudomonadota</taxon>
        <taxon>Alphaproteobacteria</taxon>
        <taxon>Rhodobacterales</taxon>
        <taxon>Paracoccaceae</taxon>
        <taxon>Paracoccus</taxon>
    </lineage>
</organism>
<keyword evidence="1" id="KW-1133">Transmembrane helix</keyword>
<keyword evidence="1" id="KW-0812">Transmembrane</keyword>
<evidence type="ECO:0000256" key="2">
    <source>
        <dbReference type="SAM" id="SignalP"/>
    </source>
</evidence>
<comment type="caution">
    <text evidence="3">The sequence shown here is derived from an EMBL/GenBank/DDBJ whole genome shotgun (WGS) entry which is preliminary data.</text>
</comment>
<name>A0A926G652_9RHOB</name>
<keyword evidence="1" id="KW-0472">Membrane</keyword>
<keyword evidence="2" id="KW-0732">Signal</keyword>
<evidence type="ECO:0000256" key="1">
    <source>
        <dbReference type="SAM" id="Phobius"/>
    </source>
</evidence>
<evidence type="ECO:0008006" key="5">
    <source>
        <dbReference type="Google" id="ProtNLM"/>
    </source>
</evidence>
<dbReference type="RefSeq" id="WP_187793002.1">
    <property type="nucleotide sequence ID" value="NZ_JACOQL010000002.1"/>
</dbReference>
<reference evidence="3" key="1">
    <citation type="submission" date="2020-08" db="EMBL/GenBank/DDBJ databases">
        <title>Paracoccus amoyensis sp. nov., isolated from the surface seawater at coast of Xiamen, Fujian.</title>
        <authorList>
            <person name="Lyu L."/>
        </authorList>
    </citation>
    <scope>NUCLEOTIDE SEQUENCE</scope>
    <source>
        <strain evidence="3">11-3</strain>
    </source>
</reference>
<feature type="transmembrane region" description="Helical" evidence="1">
    <location>
        <begin position="192"/>
        <end position="211"/>
    </location>
</feature>
<keyword evidence="4" id="KW-1185">Reference proteome</keyword>